<keyword evidence="3" id="KW-1185">Reference proteome</keyword>
<feature type="compositionally biased region" description="Low complexity" evidence="1">
    <location>
        <begin position="41"/>
        <end position="50"/>
    </location>
</feature>
<feature type="region of interest" description="Disordered" evidence="1">
    <location>
        <begin position="27"/>
        <end position="56"/>
    </location>
</feature>
<dbReference type="AlphaFoldDB" id="A0A846MRG2"/>
<evidence type="ECO:0008006" key="4">
    <source>
        <dbReference type="Google" id="ProtNLM"/>
    </source>
</evidence>
<organism evidence="2 3">
    <name type="scientific">Thermonema lapsum</name>
    <dbReference type="NCBI Taxonomy" id="28195"/>
    <lineage>
        <taxon>Bacteria</taxon>
        <taxon>Pseudomonadati</taxon>
        <taxon>Bacteroidota</taxon>
        <taxon>Cytophagia</taxon>
        <taxon>Cytophagales</taxon>
        <taxon>Thermonemataceae</taxon>
        <taxon>Thermonema</taxon>
    </lineage>
</organism>
<evidence type="ECO:0000313" key="2">
    <source>
        <dbReference type="EMBL" id="NIK74248.1"/>
    </source>
</evidence>
<name>A0A846MRG2_9BACT</name>
<proteinExistence type="predicted"/>
<dbReference type="PROSITE" id="PS51257">
    <property type="entry name" value="PROKAR_LIPOPROTEIN"/>
    <property type="match status" value="1"/>
</dbReference>
<dbReference type="EMBL" id="JAASRN010000002">
    <property type="protein sequence ID" value="NIK74248.1"/>
    <property type="molecule type" value="Genomic_DNA"/>
</dbReference>
<dbReference type="Proteomes" id="UP000537126">
    <property type="component" value="Unassembled WGS sequence"/>
</dbReference>
<dbReference type="RefSeq" id="WP_166919749.1">
    <property type="nucleotide sequence ID" value="NZ_JAASRN010000002.1"/>
</dbReference>
<gene>
    <name evidence="2" type="ORF">FHS56_001761</name>
</gene>
<evidence type="ECO:0000313" key="3">
    <source>
        <dbReference type="Proteomes" id="UP000537126"/>
    </source>
</evidence>
<feature type="compositionally biased region" description="Polar residues" evidence="1">
    <location>
        <begin position="27"/>
        <end position="40"/>
    </location>
</feature>
<evidence type="ECO:0000256" key="1">
    <source>
        <dbReference type="SAM" id="MobiDB-lite"/>
    </source>
</evidence>
<reference evidence="2 3" key="1">
    <citation type="submission" date="2020-03" db="EMBL/GenBank/DDBJ databases">
        <title>Genomic Encyclopedia of Type Strains, Phase IV (KMG-IV): sequencing the most valuable type-strain genomes for metagenomic binning, comparative biology and taxonomic classification.</title>
        <authorList>
            <person name="Goeker M."/>
        </authorList>
    </citation>
    <scope>NUCLEOTIDE SEQUENCE [LARGE SCALE GENOMIC DNA]</scope>
    <source>
        <strain evidence="2 3">DSM 5718</strain>
    </source>
</reference>
<accession>A0A846MRG2</accession>
<protein>
    <recommendedName>
        <fullName evidence="4">Lipoprotein</fullName>
    </recommendedName>
</protein>
<comment type="caution">
    <text evidence="2">The sequence shown here is derived from an EMBL/GenBank/DDBJ whole genome shotgun (WGS) entry which is preliminary data.</text>
</comment>
<sequence>MKLRSLLFFTVLLGCWACEHTPERAQSQQEARQLASDTTSPAEEALALPAKPSESGKRHHDFAALLAAMPQRVNNDSVRLVAKLPCVQAMMEEMQTRWLKLQEVYLFPLQQWAKRHIPDLHAHQGTLFYPFSGPDILNAQVLFPHCRTYILVGLERPGYLPTDYFGRQEAVYCRYFQDVKRALEDLFVRNYFITSYMSSDLYRSAQGVLPLIVLFLVRQGNEILNIEDVYLDNGSLRMAEHRATGREGRPLGVKVVFKHVDKDYPQVIYYFGIDLSDKSLQKKQAWMEFVKQQKGKIAYMKAASYVLFNPNFEIVKSLLLDECSAIVQDDTGLRWAEWSKRKDWKVELYGKYARPIRDFGSYTYQKDLEALYDSLQPEPLGFPYGYHWRDGSSSLLVGRKQAP</sequence>